<organism evidence="1 2">
    <name type="scientific">Mycobacterium tuberculosis</name>
    <dbReference type="NCBI Taxonomy" id="1773"/>
    <lineage>
        <taxon>Bacteria</taxon>
        <taxon>Bacillati</taxon>
        <taxon>Actinomycetota</taxon>
        <taxon>Actinomycetes</taxon>
        <taxon>Mycobacteriales</taxon>
        <taxon>Mycobacteriaceae</taxon>
        <taxon>Mycobacterium</taxon>
        <taxon>Mycobacterium tuberculosis complex</taxon>
    </lineage>
</organism>
<dbReference type="AlphaFoldDB" id="A0A655ETC3"/>
<name>A0A655ETC3_MYCTX</name>
<gene>
    <name evidence="1" type="ORF">ERS007661_02101</name>
</gene>
<protein>
    <submittedName>
        <fullName evidence="1">Uncharacterized protein</fullName>
    </submittedName>
</protein>
<dbReference type="EMBL" id="CQQC01000683">
    <property type="protein sequence ID" value="CNV33703.1"/>
    <property type="molecule type" value="Genomic_DNA"/>
</dbReference>
<dbReference type="Proteomes" id="UP000039217">
    <property type="component" value="Unassembled WGS sequence"/>
</dbReference>
<proteinExistence type="predicted"/>
<evidence type="ECO:0000313" key="1">
    <source>
        <dbReference type="EMBL" id="CNV33703.1"/>
    </source>
</evidence>
<evidence type="ECO:0000313" key="2">
    <source>
        <dbReference type="Proteomes" id="UP000039217"/>
    </source>
</evidence>
<accession>A0A655ETC3</accession>
<reference evidence="1 2" key="1">
    <citation type="submission" date="2015-03" db="EMBL/GenBank/DDBJ databases">
        <authorList>
            <consortium name="Pathogen Informatics"/>
        </authorList>
    </citation>
    <scope>NUCLEOTIDE SEQUENCE [LARGE SCALE GENOMIC DNA]</scope>
    <source>
        <strain evidence="1 2">D00501624</strain>
    </source>
</reference>
<sequence length="160" mass="16862">MTVITTSLTEVPVALARALTSASGNSTFPYARAADFAVLLNRVRRAVKGRDALRALRLSACAPRSAASALTPNRPLGSLVSPLIIPCSCPCSCALRDTVAGVRRGRSAPCADIQGPASVVSSGESERKLRIARRPPSPSMSAWCTLSRIAIRPRSMPSMM</sequence>